<dbReference type="Proteomes" id="UP000663838">
    <property type="component" value="Unassembled WGS sequence"/>
</dbReference>
<dbReference type="AlphaFoldDB" id="A0A821XSN7"/>
<comment type="caution">
    <text evidence="1">The sequence shown here is derived from an EMBL/GenBank/DDBJ whole genome shotgun (WGS) entry which is preliminary data.</text>
</comment>
<sequence>MDASQHTLNKNEKLSSTFVQLINERCNNISERIRLLSFSILDIVFHLFQINSFDSILHIDLSINIERQQYG</sequence>
<organism evidence="1 2">
    <name type="scientific">Rotaria socialis</name>
    <dbReference type="NCBI Taxonomy" id="392032"/>
    <lineage>
        <taxon>Eukaryota</taxon>
        <taxon>Metazoa</taxon>
        <taxon>Spiralia</taxon>
        <taxon>Gnathifera</taxon>
        <taxon>Rotifera</taxon>
        <taxon>Eurotatoria</taxon>
        <taxon>Bdelloidea</taxon>
        <taxon>Philodinida</taxon>
        <taxon>Philodinidae</taxon>
        <taxon>Rotaria</taxon>
    </lineage>
</organism>
<evidence type="ECO:0000313" key="2">
    <source>
        <dbReference type="Proteomes" id="UP000663838"/>
    </source>
</evidence>
<accession>A0A821XSN7</accession>
<dbReference type="EMBL" id="CAJOBS010012812">
    <property type="protein sequence ID" value="CAF4949901.1"/>
    <property type="molecule type" value="Genomic_DNA"/>
</dbReference>
<proteinExistence type="predicted"/>
<reference evidence="1" key="1">
    <citation type="submission" date="2021-02" db="EMBL/GenBank/DDBJ databases">
        <authorList>
            <person name="Nowell W R."/>
        </authorList>
    </citation>
    <scope>NUCLEOTIDE SEQUENCE</scope>
</reference>
<name>A0A821XSN7_9BILA</name>
<evidence type="ECO:0000313" key="1">
    <source>
        <dbReference type="EMBL" id="CAF4949901.1"/>
    </source>
</evidence>
<gene>
    <name evidence="1" type="ORF">TOA249_LOCUS33826</name>
</gene>
<protein>
    <submittedName>
        <fullName evidence="1">Uncharacterized protein</fullName>
    </submittedName>
</protein>